<proteinExistence type="predicted"/>
<comment type="caution">
    <text evidence="1">The sequence shown here is derived from an EMBL/GenBank/DDBJ whole genome shotgun (WGS) entry which is preliminary data.</text>
</comment>
<dbReference type="EMBL" id="CM055095">
    <property type="protein sequence ID" value="KAJ7557937.1"/>
    <property type="molecule type" value="Genomic_DNA"/>
</dbReference>
<protein>
    <submittedName>
        <fullName evidence="1">Uncharacterized protein</fullName>
    </submittedName>
</protein>
<name>A0ACC2DUM6_DIPCM</name>
<gene>
    <name evidence="1" type="ORF">O6H91_04G016700</name>
</gene>
<sequence>MSSGRLHFVHHALASYYPLSARSIFTKPTSITIISFLNLNSNRNQASSPPRLSFSSHVCFAPIEMVASWNRNREGTGVGKGVISIRMMGGGPRTFPGGVTKWQWKRMQEKKQKIREKAWLAREKLIYDRRRRAEMMAATPVLEMPWERHSRAPTVLPVDFDPKIKVMADRFQKDGALDLWTDEDGPEQFSTRKNLPQGPHPLGLGLWRTKPELTNGNVLAKEENSFEIQDKRKSNTSTQTERSKRSASESAKSSIPDRQPIPGRKNIQNINGRRQAGTARKTLQSLPLSEKIRNHRNGISGNSKR</sequence>
<evidence type="ECO:0000313" key="2">
    <source>
        <dbReference type="Proteomes" id="UP001162992"/>
    </source>
</evidence>
<reference evidence="2" key="1">
    <citation type="journal article" date="2024" name="Proc. Natl. Acad. Sci. U.S.A.">
        <title>Extraordinary preservation of gene collinearity over three hundred million years revealed in homosporous lycophytes.</title>
        <authorList>
            <person name="Li C."/>
            <person name="Wickell D."/>
            <person name="Kuo L.Y."/>
            <person name="Chen X."/>
            <person name="Nie B."/>
            <person name="Liao X."/>
            <person name="Peng D."/>
            <person name="Ji J."/>
            <person name="Jenkins J."/>
            <person name="Williams M."/>
            <person name="Shu S."/>
            <person name="Plott C."/>
            <person name="Barry K."/>
            <person name="Rajasekar S."/>
            <person name="Grimwood J."/>
            <person name="Han X."/>
            <person name="Sun S."/>
            <person name="Hou Z."/>
            <person name="He W."/>
            <person name="Dai G."/>
            <person name="Sun C."/>
            <person name="Schmutz J."/>
            <person name="Leebens-Mack J.H."/>
            <person name="Li F.W."/>
            <person name="Wang L."/>
        </authorList>
    </citation>
    <scope>NUCLEOTIDE SEQUENCE [LARGE SCALE GENOMIC DNA]</scope>
    <source>
        <strain evidence="2">cv. PW_Plant_1</strain>
    </source>
</reference>
<accession>A0ACC2DUM6</accession>
<evidence type="ECO:0000313" key="1">
    <source>
        <dbReference type="EMBL" id="KAJ7557937.1"/>
    </source>
</evidence>
<organism evidence="1 2">
    <name type="scientific">Diphasiastrum complanatum</name>
    <name type="common">Issler's clubmoss</name>
    <name type="synonym">Lycopodium complanatum</name>
    <dbReference type="NCBI Taxonomy" id="34168"/>
    <lineage>
        <taxon>Eukaryota</taxon>
        <taxon>Viridiplantae</taxon>
        <taxon>Streptophyta</taxon>
        <taxon>Embryophyta</taxon>
        <taxon>Tracheophyta</taxon>
        <taxon>Lycopodiopsida</taxon>
        <taxon>Lycopodiales</taxon>
        <taxon>Lycopodiaceae</taxon>
        <taxon>Lycopodioideae</taxon>
        <taxon>Diphasiastrum</taxon>
    </lineage>
</organism>
<keyword evidence="2" id="KW-1185">Reference proteome</keyword>
<dbReference type="Proteomes" id="UP001162992">
    <property type="component" value="Chromosome 4"/>
</dbReference>